<accession>A0A9X0YMD5</accession>
<protein>
    <submittedName>
        <fullName evidence="1">Uncharacterized protein</fullName>
    </submittedName>
</protein>
<comment type="caution">
    <text evidence="1">The sequence shown here is derived from an EMBL/GenBank/DDBJ whole genome shotgun (WGS) entry which is preliminary data.</text>
</comment>
<dbReference type="EMBL" id="JAUSUU010000011">
    <property type="protein sequence ID" value="MDQ0336836.1"/>
    <property type="molecule type" value="Genomic_DNA"/>
</dbReference>
<proteinExistence type="predicted"/>
<evidence type="ECO:0000313" key="3">
    <source>
        <dbReference type="Proteomes" id="UP001138672"/>
    </source>
</evidence>
<name>A0A9X0YMD5_9FLAO</name>
<reference evidence="1" key="1">
    <citation type="submission" date="2021-03" db="EMBL/GenBank/DDBJ databases">
        <title>Genomic Encyclopedia of Type Strains, Phase IV (KMG-IV): sequencing the most valuable type-strain genomes for metagenomic binning, comparative biology and taxonomic classification.</title>
        <authorList>
            <person name="Goeker M."/>
        </authorList>
    </citation>
    <scope>NUCLEOTIDE SEQUENCE</scope>
    <source>
        <strain evidence="1">DSM 15523</strain>
        <strain evidence="2 4">DSM 16476</strain>
    </source>
</reference>
<sequence length="33" mass="3891">MTKKKLLKHHPKPNGVYLKTTNYNTDLYPEIGF</sequence>
<dbReference type="EMBL" id="JAGGJQ010000010">
    <property type="protein sequence ID" value="MBP1841241.1"/>
    <property type="molecule type" value="Genomic_DNA"/>
</dbReference>
<keyword evidence="4" id="KW-1185">Reference proteome</keyword>
<evidence type="ECO:0000313" key="4">
    <source>
        <dbReference type="Proteomes" id="UP001231587"/>
    </source>
</evidence>
<dbReference type="AlphaFoldDB" id="A0A9X0YMD5"/>
<gene>
    <name evidence="1" type="ORF">J2Z56_003173</name>
    <name evidence="2" type="ORF">J2Z57_003293</name>
</gene>
<evidence type="ECO:0000313" key="2">
    <source>
        <dbReference type="EMBL" id="MDQ0336836.1"/>
    </source>
</evidence>
<evidence type="ECO:0000313" key="1">
    <source>
        <dbReference type="EMBL" id="MBP1841241.1"/>
    </source>
</evidence>
<dbReference type="Proteomes" id="UP001138672">
    <property type="component" value="Unassembled WGS sequence"/>
</dbReference>
<dbReference type="Proteomes" id="UP001231587">
    <property type="component" value="Unassembled WGS sequence"/>
</dbReference>
<organism evidence="1 3">
    <name type="scientific">Formosa algae</name>
    <dbReference type="NCBI Taxonomy" id="225843"/>
    <lineage>
        <taxon>Bacteria</taxon>
        <taxon>Pseudomonadati</taxon>
        <taxon>Bacteroidota</taxon>
        <taxon>Flavobacteriia</taxon>
        <taxon>Flavobacteriales</taxon>
        <taxon>Flavobacteriaceae</taxon>
        <taxon>Formosa</taxon>
    </lineage>
</organism>